<evidence type="ECO:0000259" key="7">
    <source>
        <dbReference type="PROSITE" id="PS50983"/>
    </source>
</evidence>
<proteinExistence type="inferred from homology"/>
<evidence type="ECO:0000313" key="8">
    <source>
        <dbReference type="EMBL" id="SED59284.1"/>
    </source>
</evidence>
<evidence type="ECO:0000256" key="6">
    <source>
        <dbReference type="SAM" id="SignalP"/>
    </source>
</evidence>
<dbReference type="InterPro" id="IPR051313">
    <property type="entry name" value="Bact_iron-sidero_bind"/>
</dbReference>
<name>A0A1H5BYV3_RHOJO</name>
<evidence type="ECO:0000256" key="2">
    <source>
        <dbReference type="ARBA" id="ARBA00008814"/>
    </source>
</evidence>
<dbReference type="GO" id="GO:0030288">
    <property type="term" value="C:outer membrane-bounded periplasmic space"/>
    <property type="evidence" value="ECO:0007669"/>
    <property type="project" value="TreeGrafter"/>
</dbReference>
<evidence type="ECO:0000256" key="4">
    <source>
        <dbReference type="ARBA" id="ARBA00022729"/>
    </source>
</evidence>
<evidence type="ECO:0000256" key="1">
    <source>
        <dbReference type="ARBA" id="ARBA00004196"/>
    </source>
</evidence>
<dbReference type="GO" id="GO:1901678">
    <property type="term" value="P:iron coordination entity transport"/>
    <property type="evidence" value="ECO:0007669"/>
    <property type="project" value="UniProtKB-ARBA"/>
</dbReference>
<dbReference type="Proteomes" id="UP000183407">
    <property type="component" value="Unassembled WGS sequence"/>
</dbReference>
<evidence type="ECO:0000256" key="5">
    <source>
        <dbReference type="SAM" id="MobiDB-lite"/>
    </source>
</evidence>
<dbReference type="SUPFAM" id="SSF53807">
    <property type="entry name" value="Helical backbone' metal receptor"/>
    <property type="match status" value="1"/>
</dbReference>
<feature type="domain" description="Fe/B12 periplasmic-binding" evidence="7">
    <location>
        <begin position="62"/>
        <end position="337"/>
    </location>
</feature>
<dbReference type="PANTHER" id="PTHR30532:SF24">
    <property type="entry name" value="FERRIC ENTEROBACTIN-BINDING PERIPLASMIC PROTEIN FEPB"/>
    <property type="match status" value="1"/>
</dbReference>
<comment type="similarity">
    <text evidence="2">Belongs to the bacterial solute-binding protein 8 family.</text>
</comment>
<dbReference type="RefSeq" id="WP_083400547.1">
    <property type="nucleotide sequence ID" value="NZ_FNTL01000004.1"/>
</dbReference>
<sequence>MKLRRSFAAVAVLAVGIGVAACSSDPEPEATTPGTTTVSDQSWPRTVTDETGSVTIEQKPERIMSTSVTLTGSLLALDAPLIGTGAQRPSDVTDEKGLFTQWADIAAERGVETLYQGEPNVEKITAADPDLIFVSATGGDSALDQVDMLKQIAPVVVLRYDDKSWQDLSGQIAAAIGAEDQAEALVAKFDQQLDDAKSAMGTDKIAAANPVNVLAYNSPEESRIFTAESAQGILLERLGFSLAELPADINSADKGIMAGRKDVVPVGQENLPRALPGNTTFIVIGEAEDVDRFLADPTVQQTPSVEKKQVIALGKDSFRLDYYSASNLIDRVSNAVR</sequence>
<reference evidence="9" key="1">
    <citation type="submission" date="2016-10" db="EMBL/GenBank/DDBJ databases">
        <authorList>
            <person name="Varghese N."/>
        </authorList>
    </citation>
    <scope>NUCLEOTIDE SEQUENCE [LARGE SCALE GENOMIC DNA]</scope>
    <source>
        <strain evidence="9">DSM 44719</strain>
    </source>
</reference>
<dbReference type="NCBIfam" id="NF008200">
    <property type="entry name" value="PRK10957.1"/>
    <property type="match status" value="1"/>
</dbReference>
<evidence type="ECO:0000256" key="3">
    <source>
        <dbReference type="ARBA" id="ARBA00022448"/>
    </source>
</evidence>
<feature type="region of interest" description="Disordered" evidence="5">
    <location>
        <begin position="24"/>
        <end position="52"/>
    </location>
</feature>
<dbReference type="PROSITE" id="PS51257">
    <property type="entry name" value="PROKAR_LIPOPROTEIN"/>
    <property type="match status" value="1"/>
</dbReference>
<keyword evidence="4 6" id="KW-0732">Signal</keyword>
<dbReference type="OrthoDB" id="9793175at2"/>
<feature type="chain" id="PRO_5039432290" evidence="6">
    <location>
        <begin position="21"/>
        <end position="337"/>
    </location>
</feature>
<evidence type="ECO:0000313" key="9">
    <source>
        <dbReference type="Proteomes" id="UP000183407"/>
    </source>
</evidence>
<dbReference type="PROSITE" id="PS50983">
    <property type="entry name" value="FE_B12_PBP"/>
    <property type="match status" value="1"/>
</dbReference>
<dbReference type="Gene3D" id="3.40.50.1980">
    <property type="entry name" value="Nitrogenase molybdenum iron protein domain"/>
    <property type="match status" value="2"/>
</dbReference>
<keyword evidence="3" id="KW-0813">Transport</keyword>
<protein>
    <submittedName>
        <fullName evidence="8">Iron complex transport system substrate-binding protein</fullName>
    </submittedName>
</protein>
<dbReference type="Pfam" id="PF01497">
    <property type="entry name" value="Peripla_BP_2"/>
    <property type="match status" value="1"/>
</dbReference>
<organism evidence="8 9">
    <name type="scientific">Rhodococcus jostii</name>
    <dbReference type="NCBI Taxonomy" id="132919"/>
    <lineage>
        <taxon>Bacteria</taxon>
        <taxon>Bacillati</taxon>
        <taxon>Actinomycetota</taxon>
        <taxon>Actinomycetes</taxon>
        <taxon>Mycobacteriales</taxon>
        <taxon>Nocardiaceae</taxon>
        <taxon>Rhodococcus</taxon>
    </lineage>
</organism>
<feature type="signal peptide" evidence="6">
    <location>
        <begin position="1"/>
        <end position="20"/>
    </location>
</feature>
<accession>A0A1H5BYV3</accession>
<feature type="compositionally biased region" description="Polar residues" evidence="5">
    <location>
        <begin position="38"/>
        <end position="52"/>
    </location>
</feature>
<dbReference type="PANTHER" id="PTHR30532">
    <property type="entry name" value="IRON III DICITRATE-BINDING PERIPLASMIC PROTEIN"/>
    <property type="match status" value="1"/>
</dbReference>
<dbReference type="AlphaFoldDB" id="A0A1H5BYV3"/>
<dbReference type="EMBL" id="FNTL01000004">
    <property type="protein sequence ID" value="SED59284.1"/>
    <property type="molecule type" value="Genomic_DNA"/>
</dbReference>
<comment type="subcellular location">
    <subcellularLocation>
        <location evidence="1">Cell envelope</location>
    </subcellularLocation>
</comment>
<dbReference type="InterPro" id="IPR002491">
    <property type="entry name" value="ABC_transptr_periplasmic_BD"/>
</dbReference>
<gene>
    <name evidence="8" type="ORF">SAMN04490220_4930</name>
</gene>
<dbReference type="FunFam" id="3.40.50.1980:FF:000009">
    <property type="entry name" value="Iron-enterobactin transporter periplasmic binding protein"/>
    <property type="match status" value="1"/>
</dbReference>